<evidence type="ECO:0000313" key="4">
    <source>
        <dbReference type="Proteomes" id="UP000469558"/>
    </source>
</evidence>
<keyword evidence="4" id="KW-1185">Reference proteome</keyword>
<dbReference type="PANTHER" id="PTHR47843:SF2">
    <property type="entry name" value="BTB DOMAIN-CONTAINING PROTEIN"/>
    <property type="match status" value="1"/>
</dbReference>
<dbReference type="AlphaFoldDB" id="A0A8T9C739"/>
<evidence type="ECO:0000259" key="2">
    <source>
        <dbReference type="PROSITE" id="PS50097"/>
    </source>
</evidence>
<feature type="domain" description="BTB" evidence="2">
    <location>
        <begin position="82"/>
        <end position="153"/>
    </location>
</feature>
<dbReference type="CDD" id="cd18186">
    <property type="entry name" value="BTB_POZ_ZBTB_KLHL-like"/>
    <property type="match status" value="1"/>
</dbReference>
<dbReference type="PROSITE" id="PS50097">
    <property type="entry name" value="BTB"/>
    <property type="match status" value="1"/>
</dbReference>
<feature type="compositionally biased region" description="Low complexity" evidence="1">
    <location>
        <begin position="51"/>
        <end position="61"/>
    </location>
</feature>
<dbReference type="Proteomes" id="UP000469558">
    <property type="component" value="Unassembled WGS sequence"/>
</dbReference>
<evidence type="ECO:0000313" key="3">
    <source>
        <dbReference type="EMBL" id="TVY73306.1"/>
    </source>
</evidence>
<feature type="compositionally biased region" description="Basic and acidic residues" evidence="1">
    <location>
        <begin position="63"/>
        <end position="72"/>
    </location>
</feature>
<comment type="caution">
    <text evidence="3">The sequence shown here is derived from an EMBL/GenBank/DDBJ whole genome shotgun (WGS) entry which is preliminary data.</text>
</comment>
<dbReference type="Gene3D" id="3.30.710.10">
    <property type="entry name" value="Potassium Channel Kv1.1, Chain A"/>
    <property type="match status" value="1"/>
</dbReference>
<dbReference type="InterPro" id="IPR011333">
    <property type="entry name" value="SKP1/BTB/POZ_sf"/>
</dbReference>
<proteinExistence type="predicted"/>
<dbReference type="InterPro" id="IPR000210">
    <property type="entry name" value="BTB/POZ_dom"/>
</dbReference>
<feature type="region of interest" description="Disordered" evidence="1">
    <location>
        <begin position="1"/>
        <end position="75"/>
    </location>
</feature>
<dbReference type="OrthoDB" id="194443at2759"/>
<evidence type="ECO:0000256" key="1">
    <source>
        <dbReference type="SAM" id="MobiDB-lite"/>
    </source>
</evidence>
<accession>A0A8T9C739</accession>
<feature type="compositionally biased region" description="Low complexity" evidence="1">
    <location>
        <begin position="1"/>
        <end position="16"/>
    </location>
</feature>
<dbReference type="PANTHER" id="PTHR47843">
    <property type="entry name" value="BTB DOMAIN-CONTAINING PROTEIN-RELATED"/>
    <property type="match status" value="1"/>
</dbReference>
<gene>
    <name evidence="3" type="ORF">LSUE1_G005521</name>
</gene>
<dbReference type="SUPFAM" id="SSF54695">
    <property type="entry name" value="POZ domain"/>
    <property type="match status" value="1"/>
</dbReference>
<dbReference type="Pfam" id="PF00651">
    <property type="entry name" value="BTB"/>
    <property type="match status" value="1"/>
</dbReference>
<dbReference type="EMBL" id="QGMK01001119">
    <property type="protein sequence ID" value="TVY73306.1"/>
    <property type="molecule type" value="Genomic_DNA"/>
</dbReference>
<organism evidence="3 4">
    <name type="scientific">Lachnellula suecica</name>
    <dbReference type="NCBI Taxonomy" id="602035"/>
    <lineage>
        <taxon>Eukaryota</taxon>
        <taxon>Fungi</taxon>
        <taxon>Dikarya</taxon>
        <taxon>Ascomycota</taxon>
        <taxon>Pezizomycotina</taxon>
        <taxon>Leotiomycetes</taxon>
        <taxon>Helotiales</taxon>
        <taxon>Lachnaceae</taxon>
        <taxon>Lachnellula</taxon>
    </lineage>
</organism>
<name>A0A8T9C739_9HELO</name>
<protein>
    <recommendedName>
        <fullName evidence="2">BTB domain-containing protein</fullName>
    </recommendedName>
</protein>
<sequence length="280" mass="30948">MSGGAAASSSPAKGSGVISKGGTNPLKQGKPVPRPSAVRKTRAPSPVSCLTNTKPPVSTKKTPSKDDAEPKIQRPSFTNSHELVTLLVGKEPDVKRFVLHKESACFYSPVFKAAFNSEFIEGKTQECRMEDVNENAAQFLVRWLYHQELTTLVAPEGKCSQTDFISLIQLWVLADKLLIPRLQNLAIREAAKICSKAGVDPSLEFNWVYANTVPESPLRSLMIDYCVSKMDSIVYTTHPDRFPAAMWMDLTIVLAGTMTSMVRRRHDPENIVLLYLVPEA</sequence>
<reference evidence="3 4" key="1">
    <citation type="submission" date="2018-05" db="EMBL/GenBank/DDBJ databases">
        <title>Genome sequencing and assembly of the regulated plant pathogen Lachnellula willkommii and related sister species for the development of diagnostic species identification markers.</title>
        <authorList>
            <person name="Giroux E."/>
            <person name="Bilodeau G."/>
        </authorList>
    </citation>
    <scope>NUCLEOTIDE SEQUENCE [LARGE SCALE GENOMIC DNA]</scope>
    <source>
        <strain evidence="3 4">CBS 268.59</strain>
    </source>
</reference>